<dbReference type="SUPFAM" id="SSF141694">
    <property type="entry name" value="AF2212/PG0164-like"/>
    <property type="match status" value="1"/>
</dbReference>
<evidence type="ECO:0000313" key="2">
    <source>
        <dbReference type="Proteomes" id="UP000279562"/>
    </source>
</evidence>
<comment type="caution">
    <text evidence="1">The sequence shown here is derived from an EMBL/GenBank/DDBJ whole genome shotgun (WGS) entry which is preliminary data.</text>
</comment>
<dbReference type="AlphaFoldDB" id="A0A3P2AHS5"/>
<dbReference type="InterPro" id="IPR015018">
    <property type="entry name" value="DUF1905"/>
</dbReference>
<protein>
    <submittedName>
        <fullName evidence="1">DUF1905 domain-containing protein</fullName>
    </submittedName>
</protein>
<proteinExistence type="predicted"/>
<dbReference type="Pfam" id="PF13376">
    <property type="entry name" value="OmdA"/>
    <property type="match status" value="1"/>
</dbReference>
<dbReference type="Gene3D" id="2.40.30.100">
    <property type="entry name" value="AF2212/PG0164-like"/>
    <property type="match status" value="1"/>
</dbReference>
<dbReference type="RefSeq" id="WP_125238114.1">
    <property type="nucleotide sequence ID" value="NZ_JBGYQY010000086.1"/>
</dbReference>
<keyword evidence="2" id="KW-1185">Reference proteome</keyword>
<dbReference type="Pfam" id="PF08922">
    <property type="entry name" value="DUF1905"/>
    <property type="match status" value="1"/>
</dbReference>
<accession>A0A3P2AHS5</accession>
<organism evidence="1 2">
    <name type="scientific">Prevotella heparinolytica</name>
    <dbReference type="NCBI Taxonomy" id="28113"/>
    <lineage>
        <taxon>Bacteria</taxon>
        <taxon>Pseudomonadati</taxon>
        <taxon>Bacteroidota</taxon>
        <taxon>Bacteroidia</taxon>
        <taxon>Bacteroidales</taxon>
        <taxon>Bacteroidaceae</taxon>
        <taxon>Bacteroides</taxon>
    </lineage>
</organism>
<reference evidence="1 2" key="1">
    <citation type="submission" date="2018-11" db="EMBL/GenBank/DDBJ databases">
        <title>Genomes From Bacteria Associated with the Canine Oral Cavity: a Test Case for Automated Genome-Based Taxonomic Assignment.</title>
        <authorList>
            <person name="Coil D.A."/>
            <person name="Jospin G."/>
            <person name="Darling A.E."/>
            <person name="Wallis C."/>
            <person name="Davis I.J."/>
            <person name="Harris S."/>
            <person name="Eisen J.A."/>
            <person name="Holcombe L.J."/>
            <person name="O'Flynn C."/>
        </authorList>
    </citation>
    <scope>NUCLEOTIDE SEQUENCE [LARGE SCALE GENOMIC DNA]</scope>
    <source>
        <strain evidence="1 2">OH1047_COT-310</strain>
    </source>
</reference>
<name>A0A3P2AHS5_9BACE</name>
<sequence length="153" mass="17632">MIEFTSIIRQKEGMNAAFVEFPFSTQELFGKKGQVKVRAVFDGRVEYRGSLARMGSTCHLLGLTQEVRTRLGKSFGDTVKVELEEDKEERIVTLPEDVQQLLQQHPDAARRFAAWSYTRRKEHIRDIAEARKPETRERRKQKLLEALLAGNGK</sequence>
<dbReference type="Proteomes" id="UP000279562">
    <property type="component" value="Unassembled WGS sequence"/>
</dbReference>
<dbReference type="EMBL" id="RQYF01000002">
    <property type="protein sequence ID" value="RRD93193.1"/>
    <property type="molecule type" value="Genomic_DNA"/>
</dbReference>
<dbReference type="InterPro" id="IPR037079">
    <property type="entry name" value="AF2212/PG0164-like_sf"/>
</dbReference>
<evidence type="ECO:0000313" key="1">
    <source>
        <dbReference type="EMBL" id="RRD93193.1"/>
    </source>
</evidence>
<gene>
    <name evidence="1" type="ORF">EII33_00925</name>
</gene>